<dbReference type="Proteomes" id="UP000278440">
    <property type="component" value="Unassembled WGS sequence"/>
</dbReference>
<dbReference type="InterPro" id="IPR045155">
    <property type="entry name" value="Beta-lactam_cat"/>
</dbReference>
<dbReference type="GO" id="GO:0008800">
    <property type="term" value="F:beta-lactamase activity"/>
    <property type="evidence" value="ECO:0007669"/>
    <property type="project" value="InterPro"/>
</dbReference>
<dbReference type="GO" id="GO:0030655">
    <property type="term" value="P:beta-lactam antibiotic catabolic process"/>
    <property type="evidence" value="ECO:0007669"/>
    <property type="project" value="InterPro"/>
</dbReference>
<feature type="domain" description="Beta-lactamase class A catalytic" evidence="1">
    <location>
        <begin position="28"/>
        <end position="253"/>
    </location>
</feature>
<dbReference type="PANTHER" id="PTHR35333">
    <property type="entry name" value="BETA-LACTAMASE"/>
    <property type="match status" value="1"/>
</dbReference>
<evidence type="ECO:0000313" key="3">
    <source>
        <dbReference type="Proteomes" id="UP000278440"/>
    </source>
</evidence>
<sequence length="310" mass="31640">MSGLVLPDAGGVTWSVLVQTDEGMPVGAVGAESALRTASVGKVLLLLETARAVTEGEVSGDELLTRTVDEWVADSGLWHTMAVESLPVTDVAALVGAVSDNLATNVLLRRIGLDAVARRAVVLGLRATALHDRVRDVRTTEHAATLSTGSAAELAGLMARVAAGTAVSPAADALVRQWLSANVDLSMVGSVLVEQAGVDPIAHSVVLARQAAADSSVAGHAPGLVLWNKTGTDDGVRADVGAVTRHGRTVTWAAIANWSVAGGRGADRVEAGPAFDAAGAAGMSRADLTTWAVLRGMRQVGELVLDTVTA</sequence>
<protein>
    <submittedName>
        <fullName evidence="2">Beta-lactamase class A</fullName>
    </submittedName>
</protein>
<accession>A0A495XWY2</accession>
<comment type="caution">
    <text evidence="2">The sequence shown here is derived from an EMBL/GenBank/DDBJ whole genome shotgun (WGS) entry which is preliminary data.</text>
</comment>
<dbReference type="SUPFAM" id="SSF56601">
    <property type="entry name" value="beta-lactamase/transpeptidase-like"/>
    <property type="match status" value="1"/>
</dbReference>
<proteinExistence type="predicted"/>
<dbReference type="PANTHER" id="PTHR35333:SF3">
    <property type="entry name" value="BETA-LACTAMASE-TYPE TRANSPEPTIDASE FOLD CONTAINING PROTEIN"/>
    <property type="match status" value="1"/>
</dbReference>
<dbReference type="EMBL" id="RBXT01000001">
    <property type="protein sequence ID" value="RKT79091.1"/>
    <property type="molecule type" value="Genomic_DNA"/>
</dbReference>
<dbReference type="RefSeq" id="WP_245963633.1">
    <property type="nucleotide sequence ID" value="NZ_RBXT01000001.1"/>
</dbReference>
<reference evidence="2 3" key="1">
    <citation type="submission" date="2018-10" db="EMBL/GenBank/DDBJ databases">
        <title>Sequencing the genomes of 1000 actinobacteria strains.</title>
        <authorList>
            <person name="Klenk H.-P."/>
        </authorList>
    </citation>
    <scope>NUCLEOTIDE SEQUENCE [LARGE SCALE GENOMIC DNA]</scope>
    <source>
        <strain evidence="2 3">DSM 44267</strain>
    </source>
</reference>
<dbReference type="AlphaFoldDB" id="A0A495XWY2"/>
<organism evidence="2 3">
    <name type="scientific">Terracoccus luteus</name>
    <dbReference type="NCBI Taxonomy" id="53356"/>
    <lineage>
        <taxon>Bacteria</taxon>
        <taxon>Bacillati</taxon>
        <taxon>Actinomycetota</taxon>
        <taxon>Actinomycetes</taxon>
        <taxon>Micrococcales</taxon>
        <taxon>Intrasporangiaceae</taxon>
        <taxon>Terracoccus</taxon>
    </lineage>
</organism>
<evidence type="ECO:0000313" key="2">
    <source>
        <dbReference type="EMBL" id="RKT79091.1"/>
    </source>
</evidence>
<dbReference type="GO" id="GO:0046677">
    <property type="term" value="P:response to antibiotic"/>
    <property type="evidence" value="ECO:0007669"/>
    <property type="project" value="InterPro"/>
</dbReference>
<dbReference type="InterPro" id="IPR000871">
    <property type="entry name" value="Beta-lactam_class-A"/>
</dbReference>
<dbReference type="InterPro" id="IPR012338">
    <property type="entry name" value="Beta-lactam/transpept-like"/>
</dbReference>
<dbReference type="Gene3D" id="3.40.710.10">
    <property type="entry name" value="DD-peptidase/beta-lactamase superfamily"/>
    <property type="match status" value="1"/>
</dbReference>
<evidence type="ECO:0000259" key="1">
    <source>
        <dbReference type="Pfam" id="PF13354"/>
    </source>
</evidence>
<dbReference type="Pfam" id="PF13354">
    <property type="entry name" value="Beta-lactamase2"/>
    <property type="match status" value="1"/>
</dbReference>
<gene>
    <name evidence="2" type="ORF">DFJ68_2546</name>
</gene>
<keyword evidence="3" id="KW-1185">Reference proteome</keyword>
<name>A0A495XWY2_9MICO</name>